<gene>
    <name evidence="2" type="ORF">ACH5RR_009023</name>
</gene>
<proteinExistence type="predicted"/>
<comment type="caution">
    <text evidence="2">The sequence shown here is derived from an EMBL/GenBank/DDBJ whole genome shotgun (WGS) entry which is preliminary data.</text>
</comment>
<feature type="region of interest" description="Disordered" evidence="1">
    <location>
        <begin position="68"/>
        <end position="88"/>
    </location>
</feature>
<reference evidence="2 3" key="1">
    <citation type="submission" date="2024-11" db="EMBL/GenBank/DDBJ databases">
        <title>A near-complete genome assembly of Cinchona calisaya.</title>
        <authorList>
            <person name="Lian D.C."/>
            <person name="Zhao X.W."/>
            <person name="Wei L."/>
        </authorList>
    </citation>
    <scope>NUCLEOTIDE SEQUENCE [LARGE SCALE GENOMIC DNA]</scope>
    <source>
        <tissue evidence="2">Nenye</tissue>
    </source>
</reference>
<evidence type="ECO:0000313" key="3">
    <source>
        <dbReference type="Proteomes" id="UP001630127"/>
    </source>
</evidence>
<sequence length="136" mass="14995">MKNKTTTPGCIFVQGNQEIPNSGWSTSMHGETLTLTTTKESKATKVSIIENPKATKNQHAMEDDLASINQSGVTKERTNKNRNPNGALHLETLPMPMRLVMDNQVVVLFKQPPDAAFESRDNGSTIPVEFFQPPTV</sequence>
<evidence type="ECO:0000313" key="2">
    <source>
        <dbReference type="EMBL" id="KAL3529701.1"/>
    </source>
</evidence>
<name>A0ABD3AD49_9GENT</name>
<dbReference type="AlphaFoldDB" id="A0ABD3AD49"/>
<dbReference type="Proteomes" id="UP001630127">
    <property type="component" value="Unassembled WGS sequence"/>
</dbReference>
<dbReference type="EMBL" id="JBJUIK010000004">
    <property type="protein sequence ID" value="KAL3529701.1"/>
    <property type="molecule type" value="Genomic_DNA"/>
</dbReference>
<organism evidence="2 3">
    <name type="scientific">Cinchona calisaya</name>
    <dbReference type="NCBI Taxonomy" id="153742"/>
    <lineage>
        <taxon>Eukaryota</taxon>
        <taxon>Viridiplantae</taxon>
        <taxon>Streptophyta</taxon>
        <taxon>Embryophyta</taxon>
        <taxon>Tracheophyta</taxon>
        <taxon>Spermatophyta</taxon>
        <taxon>Magnoliopsida</taxon>
        <taxon>eudicotyledons</taxon>
        <taxon>Gunneridae</taxon>
        <taxon>Pentapetalae</taxon>
        <taxon>asterids</taxon>
        <taxon>lamiids</taxon>
        <taxon>Gentianales</taxon>
        <taxon>Rubiaceae</taxon>
        <taxon>Cinchonoideae</taxon>
        <taxon>Cinchoneae</taxon>
        <taxon>Cinchona</taxon>
    </lineage>
</organism>
<protein>
    <submittedName>
        <fullName evidence="2">Uncharacterized protein</fullName>
    </submittedName>
</protein>
<evidence type="ECO:0000256" key="1">
    <source>
        <dbReference type="SAM" id="MobiDB-lite"/>
    </source>
</evidence>
<keyword evidence="3" id="KW-1185">Reference proteome</keyword>
<accession>A0ABD3AD49</accession>